<dbReference type="EMBL" id="LYVF01000158">
    <property type="protein sequence ID" value="OAT81702.1"/>
    <property type="molecule type" value="Genomic_DNA"/>
</dbReference>
<feature type="transmembrane region" description="Helical" evidence="7">
    <location>
        <begin position="175"/>
        <end position="194"/>
    </location>
</feature>
<keyword evidence="4 7" id="KW-0812">Transmembrane</keyword>
<evidence type="ECO:0000256" key="2">
    <source>
        <dbReference type="ARBA" id="ARBA00005262"/>
    </source>
</evidence>
<reference evidence="8 9" key="1">
    <citation type="submission" date="2016-04" db="EMBL/GenBank/DDBJ databases">
        <authorList>
            <person name="Evans L.H."/>
            <person name="Alamgir A."/>
            <person name="Owens N."/>
            <person name="Weber N.D."/>
            <person name="Virtaneva K."/>
            <person name="Barbian K."/>
            <person name="Babar A."/>
            <person name="Rosenke K."/>
        </authorList>
    </citation>
    <scope>NUCLEOTIDE SEQUENCE [LARGE SCALE GENOMIC DNA]</scope>
    <source>
        <strain evidence="8 9">LMa1</strain>
    </source>
</reference>
<evidence type="ECO:0000313" key="9">
    <source>
        <dbReference type="Proteomes" id="UP000078532"/>
    </source>
</evidence>
<dbReference type="Pfam" id="PF02417">
    <property type="entry name" value="Chromate_transp"/>
    <property type="match status" value="1"/>
</dbReference>
<dbReference type="STRING" id="1838280.A6M21_09825"/>
<evidence type="ECO:0000256" key="1">
    <source>
        <dbReference type="ARBA" id="ARBA00004651"/>
    </source>
</evidence>
<feature type="transmembrane region" description="Helical" evidence="7">
    <location>
        <begin position="93"/>
        <end position="117"/>
    </location>
</feature>
<keyword evidence="3" id="KW-1003">Cell membrane</keyword>
<proteinExistence type="inferred from homology"/>
<evidence type="ECO:0000256" key="7">
    <source>
        <dbReference type="SAM" id="Phobius"/>
    </source>
</evidence>
<evidence type="ECO:0000256" key="5">
    <source>
        <dbReference type="ARBA" id="ARBA00022989"/>
    </source>
</evidence>
<feature type="transmembrane region" description="Helical" evidence="7">
    <location>
        <begin position="123"/>
        <end position="146"/>
    </location>
</feature>
<dbReference type="RefSeq" id="WP_066668112.1">
    <property type="nucleotide sequence ID" value="NZ_LYVF01000158.1"/>
</dbReference>
<comment type="similarity">
    <text evidence="2">Belongs to the chromate ion transporter (CHR) (TC 2.A.51) family.</text>
</comment>
<evidence type="ECO:0008006" key="10">
    <source>
        <dbReference type="Google" id="ProtNLM"/>
    </source>
</evidence>
<dbReference type="PANTHER" id="PTHR43663">
    <property type="entry name" value="CHROMATE TRANSPORT PROTEIN-RELATED"/>
    <property type="match status" value="1"/>
</dbReference>
<name>A0A1B7LEK8_9FIRM</name>
<keyword evidence="9" id="KW-1185">Reference proteome</keyword>
<dbReference type="Proteomes" id="UP000078532">
    <property type="component" value="Unassembled WGS sequence"/>
</dbReference>
<dbReference type="AlphaFoldDB" id="A0A1B7LEK8"/>
<feature type="transmembrane region" description="Helical" evidence="7">
    <location>
        <begin position="25"/>
        <end position="44"/>
    </location>
</feature>
<feature type="transmembrane region" description="Helical" evidence="7">
    <location>
        <begin position="64"/>
        <end position="86"/>
    </location>
</feature>
<dbReference type="OrthoDB" id="9788907at2"/>
<dbReference type="GO" id="GO:0005886">
    <property type="term" value="C:plasma membrane"/>
    <property type="evidence" value="ECO:0007669"/>
    <property type="project" value="UniProtKB-SubCell"/>
</dbReference>
<dbReference type="PANTHER" id="PTHR43663:SF1">
    <property type="entry name" value="CHROMATE TRANSPORTER"/>
    <property type="match status" value="1"/>
</dbReference>
<dbReference type="InterPro" id="IPR003370">
    <property type="entry name" value="Chromate_transpt"/>
</dbReference>
<accession>A0A1B7LEK8</accession>
<comment type="caution">
    <text evidence="8">The sequence shown here is derived from an EMBL/GenBank/DDBJ whole genome shotgun (WGS) entry which is preliminary data.</text>
</comment>
<sequence length="207" mass="22164">MSGVTAGNIQNTSPAGVSRLDVLRVYLKIGTIGFGGGYAVMNLIHAELVEKRQWLTEQRYENMLSLSEMAPGALTVNLLAGVAYRLGGVKTMLLATAALILPSFLLILLLAGFFLAWQHNPLVAGALEGLTAGVVGLMLAVVWELIEKFPNHWYYYATGAVALVLGFFLHVNPIWLVILGAAAGGLKSLASILYRRLKTEPGKDVGA</sequence>
<comment type="subcellular location">
    <subcellularLocation>
        <location evidence="1">Cell membrane</location>
        <topology evidence="1">Multi-pass membrane protein</topology>
    </subcellularLocation>
</comment>
<organism evidence="8 9">
    <name type="scientific">Desulfotomaculum copahuensis</name>
    <dbReference type="NCBI Taxonomy" id="1838280"/>
    <lineage>
        <taxon>Bacteria</taxon>
        <taxon>Bacillati</taxon>
        <taxon>Bacillota</taxon>
        <taxon>Clostridia</taxon>
        <taxon>Eubacteriales</taxon>
        <taxon>Desulfotomaculaceae</taxon>
        <taxon>Desulfotomaculum</taxon>
    </lineage>
</organism>
<dbReference type="GO" id="GO:0015109">
    <property type="term" value="F:chromate transmembrane transporter activity"/>
    <property type="evidence" value="ECO:0007669"/>
    <property type="project" value="InterPro"/>
</dbReference>
<protein>
    <recommendedName>
        <fullName evidence="10">Chromate transporter</fullName>
    </recommendedName>
</protein>
<evidence type="ECO:0000256" key="6">
    <source>
        <dbReference type="ARBA" id="ARBA00023136"/>
    </source>
</evidence>
<evidence type="ECO:0000256" key="3">
    <source>
        <dbReference type="ARBA" id="ARBA00022475"/>
    </source>
</evidence>
<dbReference type="InterPro" id="IPR052518">
    <property type="entry name" value="CHR_Transporter"/>
</dbReference>
<keyword evidence="5 7" id="KW-1133">Transmembrane helix</keyword>
<evidence type="ECO:0000256" key="4">
    <source>
        <dbReference type="ARBA" id="ARBA00022692"/>
    </source>
</evidence>
<evidence type="ECO:0000313" key="8">
    <source>
        <dbReference type="EMBL" id="OAT81702.1"/>
    </source>
</evidence>
<gene>
    <name evidence="8" type="ORF">A6M21_09825</name>
</gene>
<keyword evidence="6 7" id="KW-0472">Membrane</keyword>